<keyword evidence="3" id="KW-0809">Transit peptide</keyword>
<gene>
    <name evidence="10" type="ORF">SCHCODRAFT_256008</name>
</gene>
<comment type="subcellular location">
    <subcellularLocation>
        <location evidence="1">Mitochondrion</location>
    </subcellularLocation>
</comment>
<evidence type="ECO:0000256" key="3">
    <source>
        <dbReference type="ARBA" id="ARBA00022946"/>
    </source>
</evidence>
<evidence type="ECO:0000313" key="10">
    <source>
        <dbReference type="EMBL" id="EFJ00133.1"/>
    </source>
</evidence>
<dbReference type="Proteomes" id="UP000007431">
    <property type="component" value="Unassembled WGS sequence"/>
</dbReference>
<dbReference type="GO" id="GO:0003735">
    <property type="term" value="F:structural constituent of ribosome"/>
    <property type="evidence" value="ECO:0007669"/>
    <property type="project" value="InterPro"/>
</dbReference>
<dbReference type="InterPro" id="IPR021757">
    <property type="entry name" value="Ribosomal_mL46_N"/>
</dbReference>
<dbReference type="InterPro" id="IPR033650">
    <property type="entry name" value="Ribosomal_mL46_NUDIX"/>
</dbReference>
<keyword evidence="5" id="KW-0496">Mitochondrion</keyword>
<dbReference type="Gene3D" id="3.90.79.10">
    <property type="entry name" value="Nucleoside Triphosphate Pyrophosphohydrolase"/>
    <property type="match status" value="1"/>
</dbReference>
<dbReference type="InterPro" id="IPR015797">
    <property type="entry name" value="NUDIX_hydrolase-like_dom_sf"/>
</dbReference>
<reference evidence="10 11" key="1">
    <citation type="journal article" date="2010" name="Nat. Biotechnol.">
        <title>Genome sequence of the model mushroom Schizophyllum commune.</title>
        <authorList>
            <person name="Ohm R.A."/>
            <person name="de Jong J.F."/>
            <person name="Lugones L.G."/>
            <person name="Aerts A."/>
            <person name="Kothe E."/>
            <person name="Stajich J.E."/>
            <person name="de Vries R.P."/>
            <person name="Record E."/>
            <person name="Levasseur A."/>
            <person name="Baker S.E."/>
            <person name="Bartholomew K.A."/>
            <person name="Coutinho P.M."/>
            <person name="Erdmann S."/>
            <person name="Fowler T.J."/>
            <person name="Gathman A.C."/>
            <person name="Lombard V."/>
            <person name="Henrissat B."/>
            <person name="Knabe N."/>
            <person name="Kuees U."/>
            <person name="Lilly W.W."/>
            <person name="Lindquist E."/>
            <person name="Lucas S."/>
            <person name="Magnuson J.K."/>
            <person name="Piumi F."/>
            <person name="Raudaskoski M."/>
            <person name="Salamov A."/>
            <person name="Schmutz J."/>
            <person name="Schwarze F.W.M.R."/>
            <person name="vanKuyk P.A."/>
            <person name="Horton J.S."/>
            <person name="Grigoriev I.V."/>
            <person name="Woesten H.A.B."/>
        </authorList>
    </citation>
    <scope>NUCLEOTIDE SEQUENCE [LARGE SCALE GENOMIC DNA]</scope>
    <source>
        <strain evidence="11">H4-8 / FGSC 9210</strain>
    </source>
</reference>
<evidence type="ECO:0000256" key="7">
    <source>
        <dbReference type="ARBA" id="ARBA00035190"/>
    </source>
</evidence>
<dbReference type="PANTHER" id="PTHR13124">
    <property type="entry name" value="39S RIBOSOMAL PROTEIN L46, MITOCHONDRIAL PRECURSOR-RELATED"/>
    <property type="match status" value="1"/>
</dbReference>
<name>D8PW12_SCHCM</name>
<organism evidence="11">
    <name type="scientific">Schizophyllum commune (strain H4-8 / FGSC 9210)</name>
    <name type="common">Split gill fungus</name>
    <dbReference type="NCBI Taxonomy" id="578458"/>
    <lineage>
        <taxon>Eukaryota</taxon>
        <taxon>Fungi</taxon>
        <taxon>Dikarya</taxon>
        <taxon>Basidiomycota</taxon>
        <taxon>Agaricomycotina</taxon>
        <taxon>Agaricomycetes</taxon>
        <taxon>Agaricomycetidae</taxon>
        <taxon>Agaricales</taxon>
        <taxon>Schizophyllaceae</taxon>
        <taxon>Schizophyllum</taxon>
    </lineage>
</organism>
<feature type="region of interest" description="Disordered" evidence="8">
    <location>
        <begin position="146"/>
        <end position="167"/>
    </location>
</feature>
<evidence type="ECO:0000256" key="2">
    <source>
        <dbReference type="ARBA" id="ARBA00009070"/>
    </source>
</evidence>
<dbReference type="InParanoid" id="D8PW12"/>
<evidence type="ECO:0000256" key="8">
    <source>
        <dbReference type="SAM" id="MobiDB-lite"/>
    </source>
</evidence>
<dbReference type="STRING" id="578458.D8PW12"/>
<evidence type="ECO:0000256" key="4">
    <source>
        <dbReference type="ARBA" id="ARBA00022980"/>
    </source>
</evidence>
<feature type="region of interest" description="Disordered" evidence="8">
    <location>
        <begin position="20"/>
        <end position="47"/>
    </location>
</feature>
<dbReference type="RefSeq" id="XP_003035035.1">
    <property type="nucleotide sequence ID" value="XM_003034989.1"/>
</dbReference>
<evidence type="ECO:0000256" key="6">
    <source>
        <dbReference type="ARBA" id="ARBA00023274"/>
    </source>
</evidence>
<dbReference type="VEuPathDB" id="FungiDB:SCHCODRAFT_02607093"/>
<dbReference type="EMBL" id="GL377303">
    <property type="protein sequence ID" value="EFJ00133.1"/>
    <property type="molecule type" value="Genomic_DNA"/>
</dbReference>
<evidence type="ECO:0000313" key="11">
    <source>
        <dbReference type="Proteomes" id="UP000007431"/>
    </source>
</evidence>
<dbReference type="Pfam" id="PF11788">
    <property type="entry name" value="MRP-L46"/>
    <property type="match status" value="1"/>
</dbReference>
<comment type="similarity">
    <text evidence="2">Belongs to the mitochondrion-specific ribosomal protein mL46 family.</text>
</comment>
<feature type="region of interest" description="Disordered" evidence="8">
    <location>
        <begin position="233"/>
        <end position="252"/>
    </location>
</feature>
<dbReference type="GO" id="GO:0005762">
    <property type="term" value="C:mitochondrial large ribosomal subunit"/>
    <property type="evidence" value="ECO:0007669"/>
    <property type="project" value="TreeGrafter"/>
</dbReference>
<keyword evidence="4" id="KW-0689">Ribosomal protein</keyword>
<dbReference type="PANTHER" id="PTHR13124:SF12">
    <property type="entry name" value="LARGE RIBOSOMAL SUBUNIT PROTEIN ML46"/>
    <property type="match status" value="1"/>
</dbReference>
<dbReference type="HOGENOM" id="CLU_040204_0_0_1"/>
<dbReference type="eggNOG" id="KOG4548">
    <property type="taxonomic scope" value="Eukaryota"/>
</dbReference>
<dbReference type="FunCoup" id="D8PW12">
    <property type="interactions" value="55"/>
</dbReference>
<keyword evidence="6" id="KW-0687">Ribonucleoprotein</keyword>
<evidence type="ECO:0000256" key="5">
    <source>
        <dbReference type="ARBA" id="ARBA00023128"/>
    </source>
</evidence>
<dbReference type="KEGG" id="scm:SCHCO_02607093"/>
<keyword evidence="11" id="KW-1185">Reference proteome</keyword>
<dbReference type="InterPro" id="IPR040008">
    <property type="entry name" value="Ribosomal_mL46"/>
</dbReference>
<dbReference type="SUPFAM" id="SSF55811">
    <property type="entry name" value="Nudix"/>
    <property type="match status" value="1"/>
</dbReference>
<evidence type="ECO:0000256" key="1">
    <source>
        <dbReference type="ARBA" id="ARBA00004173"/>
    </source>
</evidence>
<dbReference type="OMA" id="HPFENAF"/>
<feature type="compositionally biased region" description="Pro residues" evidence="8">
    <location>
        <begin position="30"/>
        <end position="46"/>
    </location>
</feature>
<accession>D8PW12</accession>
<sequence>MSVLNVSRTCRRRALGSLRTLATEATHPVPRQPPVAPAPTPKPPRTNKPIIHTSVILNRAPFLTRDPTPFERAFYAYQQRIRRALHNPFPEDFYFKPGSLLATKFRAEENVREREAYGNGFGVEEEKSAERAAADAAALEQLRLQEGEGEDLPDREHPADKAKDLRSLDRAGQRNIYALVFVNGEWRFPEGDIKKGEWLHQAAQRDLEHECGAHMDTWIVSRNPIGLYKRKVNDTASTSPSTPGTPTPTSTTPEISTFFYKAHILAGQIRPANGATDFVWLTKEEIKERVAPEYWEGVKDMLSDF</sequence>
<dbReference type="GeneID" id="9587662"/>
<protein>
    <recommendedName>
        <fullName evidence="7">Large ribosomal subunit protein mL46</fullName>
    </recommendedName>
</protein>
<feature type="compositionally biased region" description="Basic and acidic residues" evidence="8">
    <location>
        <begin position="152"/>
        <end position="167"/>
    </location>
</feature>
<evidence type="ECO:0000259" key="9">
    <source>
        <dbReference type="Pfam" id="PF11788"/>
    </source>
</evidence>
<proteinExistence type="inferred from homology"/>
<dbReference type="CDD" id="cd04661">
    <property type="entry name" value="NUDIX_MRP_L46"/>
    <property type="match status" value="1"/>
</dbReference>
<feature type="domain" description="Large ribosomal subunit protein mL46 N-terminal" evidence="9">
    <location>
        <begin position="51"/>
        <end position="115"/>
    </location>
</feature>
<dbReference type="OrthoDB" id="414075at2759"/>
<feature type="compositionally biased region" description="Low complexity" evidence="8">
    <location>
        <begin position="235"/>
        <end position="252"/>
    </location>
</feature>
<dbReference type="AlphaFoldDB" id="D8PW12"/>